<dbReference type="Proteomes" id="UP000622890">
    <property type="component" value="Unassembled WGS sequence"/>
</dbReference>
<protein>
    <submittedName>
        <fullName evidence="1">WGR domain-containing protein</fullName>
    </submittedName>
</protein>
<proteinExistence type="predicted"/>
<organism evidence="1 2">
    <name type="scientific">Noviherbaspirillum pedocola</name>
    <dbReference type="NCBI Taxonomy" id="2801341"/>
    <lineage>
        <taxon>Bacteria</taxon>
        <taxon>Pseudomonadati</taxon>
        <taxon>Pseudomonadota</taxon>
        <taxon>Betaproteobacteria</taxon>
        <taxon>Burkholderiales</taxon>
        <taxon>Oxalobacteraceae</taxon>
        <taxon>Noviherbaspirillum</taxon>
    </lineage>
</organism>
<keyword evidence="2" id="KW-1185">Reference proteome</keyword>
<dbReference type="InterPro" id="IPR049809">
    <property type="entry name" value="YehF/YfeS-like_WGR"/>
</dbReference>
<reference evidence="1" key="1">
    <citation type="submission" date="2021-01" db="EMBL/GenBank/DDBJ databases">
        <title>Genome sequence of strain Noviherbaspirillum sp. DKR-6.</title>
        <authorList>
            <person name="Chaudhary D.K."/>
        </authorList>
    </citation>
    <scope>NUCLEOTIDE SEQUENCE</scope>
    <source>
        <strain evidence="1">DKR-6</strain>
    </source>
</reference>
<comment type="caution">
    <text evidence="1">The sequence shown here is derived from an EMBL/GenBank/DDBJ whole genome shotgun (WGS) entry which is preliminary data.</text>
</comment>
<dbReference type="RefSeq" id="WP_200589798.1">
    <property type="nucleotide sequence ID" value="NZ_JAEPBG010000001.1"/>
</dbReference>
<sequence length="93" mass="10167">MTDTPDTMPSAAIEPPCALSSTRLLFTSTTRFYTAALDRDLFGQWSVTRSWGSTRNGQGGGRVSVVTSFEAGMAMLGVIRKRRERCGYRLQGA</sequence>
<name>A0A934SMB3_9BURK</name>
<dbReference type="AlphaFoldDB" id="A0A934SMB3"/>
<gene>
    <name evidence="1" type="ORF">JJB74_01030</name>
</gene>
<evidence type="ECO:0000313" key="1">
    <source>
        <dbReference type="EMBL" id="MBK4733201.1"/>
    </source>
</evidence>
<dbReference type="EMBL" id="JAEPBG010000001">
    <property type="protein sequence ID" value="MBK4733201.1"/>
    <property type="molecule type" value="Genomic_DNA"/>
</dbReference>
<accession>A0A934SMB3</accession>
<dbReference type="CDD" id="cd07996">
    <property type="entry name" value="WGR_MMR_like"/>
    <property type="match status" value="1"/>
</dbReference>
<evidence type="ECO:0000313" key="2">
    <source>
        <dbReference type="Proteomes" id="UP000622890"/>
    </source>
</evidence>